<evidence type="ECO:0000256" key="1">
    <source>
        <dbReference type="SAM" id="Phobius"/>
    </source>
</evidence>
<dbReference type="RefSeq" id="WP_088335302.1">
    <property type="nucleotide sequence ID" value="NZ_NBBJ01000007.1"/>
</dbReference>
<dbReference type="OrthoDB" id="7192182at2"/>
<comment type="caution">
    <text evidence="2">The sequence shown here is derived from an EMBL/GenBank/DDBJ whole genome shotgun (WGS) entry which is preliminary data.</text>
</comment>
<keyword evidence="3" id="KW-1185">Reference proteome</keyword>
<keyword evidence="1" id="KW-0472">Membrane</keyword>
<feature type="transmembrane region" description="Helical" evidence="1">
    <location>
        <begin position="154"/>
        <end position="173"/>
    </location>
</feature>
<feature type="transmembrane region" description="Helical" evidence="1">
    <location>
        <begin position="38"/>
        <end position="62"/>
    </location>
</feature>
<feature type="transmembrane region" description="Helical" evidence="1">
    <location>
        <begin position="180"/>
        <end position="199"/>
    </location>
</feature>
<proteinExistence type="predicted"/>
<gene>
    <name evidence="2" type="ORF">SPMU_32660</name>
</gene>
<protein>
    <submittedName>
        <fullName evidence="2">Uncharacterized protein</fullName>
    </submittedName>
</protein>
<feature type="transmembrane region" description="Helical" evidence="1">
    <location>
        <begin position="115"/>
        <end position="134"/>
    </location>
</feature>
<organism evidence="2 3">
    <name type="scientific">Sphingomonas mucosissima</name>
    <dbReference type="NCBI Taxonomy" id="370959"/>
    <lineage>
        <taxon>Bacteria</taxon>
        <taxon>Pseudomonadati</taxon>
        <taxon>Pseudomonadota</taxon>
        <taxon>Alphaproteobacteria</taxon>
        <taxon>Sphingomonadales</taxon>
        <taxon>Sphingomonadaceae</taxon>
        <taxon>Sphingomonas</taxon>
    </lineage>
</organism>
<dbReference type="EMBL" id="NBBJ01000007">
    <property type="protein sequence ID" value="OWK28021.1"/>
    <property type="molecule type" value="Genomic_DNA"/>
</dbReference>
<sequence length="200" mass="21598">MSAFDLVFAVYGLLLGLAISEVLGGFSRALKLKRGTAAVRIGWLTPLLGLLVMLDLSSFWLLAWDARDQIDANYVTLVSVLGMVGVYYLAATLIFPDAPEEWPNFDDWYDKQKHLVVGGLLAANISSWIGVAVLQDLHPSPEAPAAQASVFVEVLYMASGLAILALFAGLLMVRSRSWNVAMLAALCGFMITSGVVEAYV</sequence>
<keyword evidence="1" id="KW-1133">Transmembrane helix</keyword>
<dbReference type="AlphaFoldDB" id="A0A245ZE42"/>
<accession>A0A245ZE42</accession>
<feature type="transmembrane region" description="Helical" evidence="1">
    <location>
        <begin position="6"/>
        <end position="26"/>
    </location>
</feature>
<name>A0A245ZE42_9SPHN</name>
<keyword evidence="1" id="KW-0812">Transmembrane</keyword>
<reference evidence="2 3" key="1">
    <citation type="submission" date="2017-03" db="EMBL/GenBank/DDBJ databases">
        <title>Genome sequence of Sphingomonas mucosissima DSM 17494.</title>
        <authorList>
            <person name="Poehlein A."/>
            <person name="Wuebbeler J.H."/>
            <person name="Steinbuechel A."/>
            <person name="Daniel R."/>
        </authorList>
    </citation>
    <scope>NUCLEOTIDE SEQUENCE [LARGE SCALE GENOMIC DNA]</scope>
    <source>
        <strain evidence="2 3">DSM 17494</strain>
    </source>
</reference>
<evidence type="ECO:0000313" key="3">
    <source>
        <dbReference type="Proteomes" id="UP000197783"/>
    </source>
</evidence>
<evidence type="ECO:0000313" key="2">
    <source>
        <dbReference type="EMBL" id="OWK28021.1"/>
    </source>
</evidence>
<dbReference type="Proteomes" id="UP000197783">
    <property type="component" value="Unassembled WGS sequence"/>
</dbReference>
<feature type="transmembrane region" description="Helical" evidence="1">
    <location>
        <begin position="74"/>
        <end position="95"/>
    </location>
</feature>